<feature type="domain" description="DUF7344" evidence="1">
    <location>
        <begin position="28"/>
        <end position="106"/>
    </location>
</feature>
<evidence type="ECO:0000259" key="1">
    <source>
        <dbReference type="Pfam" id="PF24035"/>
    </source>
</evidence>
<organism evidence="2 3">
    <name type="scientific">Halocatena salina</name>
    <dbReference type="NCBI Taxonomy" id="2934340"/>
    <lineage>
        <taxon>Archaea</taxon>
        <taxon>Methanobacteriati</taxon>
        <taxon>Methanobacteriota</taxon>
        <taxon>Stenosarchaea group</taxon>
        <taxon>Halobacteria</taxon>
        <taxon>Halobacteriales</taxon>
        <taxon>Natronomonadaceae</taxon>
        <taxon>Halocatena</taxon>
    </lineage>
</organism>
<sequence length="125" mass="14197">MQHPTSRFTDDAHANVTDGEVLLDDVLDILASQRRRYILHCLQTHDLPLALADVADEVAVYEHDTDITDISAEEVERVYLSLYHTHIPKLAERGLVTYSQDRDLVTLSDNGEQLRAQEITNDNNL</sequence>
<dbReference type="Gene3D" id="1.10.10.10">
    <property type="entry name" value="Winged helix-like DNA-binding domain superfamily/Winged helix DNA-binding domain"/>
    <property type="match status" value="1"/>
</dbReference>
<protein>
    <recommendedName>
        <fullName evidence="1">DUF7344 domain-containing protein</fullName>
    </recommendedName>
</protein>
<evidence type="ECO:0000313" key="2">
    <source>
        <dbReference type="EMBL" id="UPM45294.1"/>
    </source>
</evidence>
<dbReference type="GeneID" id="71930241"/>
<reference evidence="2" key="1">
    <citation type="submission" date="2022-04" db="EMBL/GenBank/DDBJ databases">
        <title>Halocatena sp. nov., isolated from a salt lake.</title>
        <authorList>
            <person name="Cui H.-L."/>
        </authorList>
    </citation>
    <scope>NUCLEOTIDE SEQUENCE</scope>
    <source>
        <strain evidence="2">AD-1</strain>
        <plasmid evidence="2">unnamed4</plasmid>
    </source>
</reference>
<dbReference type="Proteomes" id="UP000831768">
    <property type="component" value="Plasmid unnamed4"/>
</dbReference>
<dbReference type="InterPro" id="IPR055768">
    <property type="entry name" value="DUF7344"/>
</dbReference>
<dbReference type="AlphaFoldDB" id="A0A8U0A8J7"/>
<geneLocation type="plasmid" evidence="2 3">
    <name>unnamed4</name>
</geneLocation>
<evidence type="ECO:0000313" key="3">
    <source>
        <dbReference type="Proteomes" id="UP000831768"/>
    </source>
</evidence>
<gene>
    <name evidence="2" type="ORF">MW046_19300</name>
</gene>
<dbReference type="InterPro" id="IPR036388">
    <property type="entry name" value="WH-like_DNA-bd_sf"/>
</dbReference>
<dbReference type="RefSeq" id="WP_247995946.1">
    <property type="nucleotide sequence ID" value="NZ_CP096023.1"/>
</dbReference>
<dbReference type="Pfam" id="PF24035">
    <property type="entry name" value="DUF7344"/>
    <property type="match status" value="1"/>
</dbReference>
<keyword evidence="2" id="KW-0614">Plasmid</keyword>
<proteinExistence type="predicted"/>
<keyword evidence="3" id="KW-1185">Reference proteome</keyword>
<dbReference type="EMBL" id="CP096023">
    <property type="protein sequence ID" value="UPM45294.1"/>
    <property type="molecule type" value="Genomic_DNA"/>
</dbReference>
<name>A0A8U0A8J7_9EURY</name>
<accession>A0A8U0A8J7</accession>
<dbReference type="KEGG" id="haad:MW046_19300"/>